<dbReference type="GO" id="GO:0008677">
    <property type="term" value="F:2-dehydropantoate 2-reductase activity"/>
    <property type="evidence" value="ECO:0007669"/>
    <property type="project" value="UniProtKB-EC"/>
</dbReference>
<dbReference type="VEuPathDB" id="FungiDB:CTRG_06122"/>
<comment type="similarity">
    <text evidence="1">Belongs to the ketopantoate reductase family.</text>
</comment>
<dbReference type="Pfam" id="PF02558">
    <property type="entry name" value="ApbA"/>
    <property type="match status" value="1"/>
</dbReference>
<dbReference type="InterPro" id="IPR013332">
    <property type="entry name" value="KPR_N"/>
</dbReference>
<reference evidence="8 9" key="1">
    <citation type="journal article" date="2009" name="Nature">
        <title>Evolution of pathogenicity and sexual reproduction in eight Candida genomes.</title>
        <authorList>
            <person name="Butler G."/>
            <person name="Rasmussen M.D."/>
            <person name="Lin M.F."/>
            <person name="Santos M.A."/>
            <person name="Sakthikumar S."/>
            <person name="Munro C.A."/>
            <person name="Rheinbay E."/>
            <person name="Grabherr M."/>
            <person name="Forche A."/>
            <person name="Reedy J.L."/>
            <person name="Agrafioti I."/>
            <person name="Arnaud M.B."/>
            <person name="Bates S."/>
            <person name="Brown A.J."/>
            <person name="Brunke S."/>
            <person name="Costanzo M.C."/>
            <person name="Fitzpatrick D.A."/>
            <person name="de Groot P.W."/>
            <person name="Harris D."/>
            <person name="Hoyer L.L."/>
            <person name="Hube B."/>
            <person name="Klis F.M."/>
            <person name="Kodira C."/>
            <person name="Lennard N."/>
            <person name="Logue M.E."/>
            <person name="Martin R."/>
            <person name="Neiman A.M."/>
            <person name="Nikolaou E."/>
            <person name="Quail M.A."/>
            <person name="Quinn J."/>
            <person name="Santos M.C."/>
            <person name="Schmitzberger F.F."/>
            <person name="Sherlock G."/>
            <person name="Shah P."/>
            <person name="Silverstein K.A."/>
            <person name="Skrzypek M.S."/>
            <person name="Soll D."/>
            <person name="Staggs R."/>
            <person name="Stansfield I."/>
            <person name="Stumpf M.P."/>
            <person name="Sudbery P.E."/>
            <person name="Srikantha T."/>
            <person name="Zeng Q."/>
            <person name="Berman J."/>
            <person name="Berriman M."/>
            <person name="Heitman J."/>
            <person name="Gow N.A."/>
            <person name="Lorenz M.C."/>
            <person name="Birren B.W."/>
            <person name="Kellis M."/>
            <person name="Cuomo C.A."/>
        </authorList>
    </citation>
    <scope>NUCLEOTIDE SEQUENCE [LARGE SCALE GENOMIC DNA]</scope>
    <source>
        <strain evidence="9">ATCC MYA-3404 / T1</strain>
    </source>
</reference>
<dbReference type="NCBIfam" id="TIGR00745">
    <property type="entry name" value="apbA_panE"/>
    <property type="match status" value="1"/>
</dbReference>
<keyword evidence="9" id="KW-1185">Reference proteome</keyword>
<dbReference type="HOGENOM" id="CLU_031468_10_2_1"/>
<dbReference type="PANTHER" id="PTHR43765:SF2">
    <property type="entry name" value="2-DEHYDROPANTOATE 2-REDUCTASE"/>
    <property type="match status" value="1"/>
</dbReference>
<dbReference type="Proteomes" id="UP000002037">
    <property type="component" value="Unassembled WGS sequence"/>
</dbReference>
<evidence type="ECO:0000256" key="2">
    <source>
        <dbReference type="ARBA" id="ARBA00013014"/>
    </source>
</evidence>
<name>C5MJ79_CANTT</name>
<evidence type="ECO:0000313" key="8">
    <source>
        <dbReference type="EMBL" id="EER30338.1"/>
    </source>
</evidence>
<evidence type="ECO:0000259" key="6">
    <source>
        <dbReference type="Pfam" id="PF02558"/>
    </source>
</evidence>
<feature type="domain" description="Ketopantoate reductase N-terminal" evidence="6">
    <location>
        <begin position="7"/>
        <end position="166"/>
    </location>
</feature>
<dbReference type="OrthoDB" id="73846at2759"/>
<dbReference type="InterPro" id="IPR003710">
    <property type="entry name" value="ApbA"/>
</dbReference>
<organism evidence="8 9">
    <name type="scientific">Candida tropicalis (strain ATCC MYA-3404 / T1)</name>
    <name type="common">Yeast</name>
    <dbReference type="NCBI Taxonomy" id="294747"/>
    <lineage>
        <taxon>Eukaryota</taxon>
        <taxon>Fungi</taxon>
        <taxon>Dikarya</taxon>
        <taxon>Ascomycota</taxon>
        <taxon>Saccharomycotina</taxon>
        <taxon>Pichiomycetes</taxon>
        <taxon>Debaryomycetaceae</taxon>
        <taxon>Candida/Lodderomyces clade</taxon>
        <taxon>Candida</taxon>
    </lineage>
</organism>
<gene>
    <name evidence="8" type="ORF">CTRG_06122</name>
</gene>
<dbReference type="Gene3D" id="3.40.50.720">
    <property type="entry name" value="NAD(P)-binding Rossmann-like Domain"/>
    <property type="match status" value="1"/>
</dbReference>
<dbReference type="PANTHER" id="PTHR43765">
    <property type="entry name" value="2-DEHYDROPANTOATE 2-REDUCTASE-RELATED"/>
    <property type="match status" value="1"/>
</dbReference>
<dbReference type="SUPFAM" id="SSF48179">
    <property type="entry name" value="6-phosphogluconate dehydrogenase C-terminal domain-like"/>
    <property type="match status" value="1"/>
</dbReference>
<feature type="domain" description="Ketopantoate reductase C-terminal" evidence="7">
    <location>
        <begin position="205"/>
        <end position="336"/>
    </location>
</feature>
<evidence type="ECO:0000256" key="1">
    <source>
        <dbReference type="ARBA" id="ARBA00007870"/>
    </source>
</evidence>
<dbReference type="GO" id="GO:0015940">
    <property type="term" value="P:pantothenate biosynthetic process"/>
    <property type="evidence" value="ECO:0007669"/>
    <property type="project" value="InterPro"/>
</dbReference>
<dbReference type="KEGG" id="ctp:CTRG_06122"/>
<sequence>MSSPLKIHILGVGSIGSLVAHDLKRAFPSLVTPILLLRPDSLANPSPQHQIHLTRIKNNQLITSNIETPSAKPPNVKETIENLIISTKTGHTIEALRPYVPQIKPSTNILILQNGMGMSRTLLDKFWSSSISRPNIFEGSTTHGAYIQDGIVQHVASGTISLSEFPGNNPHHPERFLSILELPDMIKYILDAPELNASFHEYNKFLLIQVEKLIVNCCINALTALFDCKNGELLYSNDISFLWKKIINEAKLVLVQEYSMLNDVEEAKQFLDTDRLLNKVIGVADLTKANSSSMRQDIRNLRITEIENLNGFIGLLGRKHNLGVPLNVTLTSLIRSKLAIERGIDQVAAAELLMEQ</sequence>
<dbReference type="GO" id="GO:0005739">
    <property type="term" value="C:mitochondrion"/>
    <property type="evidence" value="ECO:0007669"/>
    <property type="project" value="TreeGrafter"/>
</dbReference>
<dbReference type="InterPro" id="IPR013752">
    <property type="entry name" value="KPA_reductase"/>
</dbReference>
<proteinExistence type="inferred from homology"/>
<dbReference type="AlphaFoldDB" id="C5MJ79"/>
<evidence type="ECO:0000256" key="5">
    <source>
        <dbReference type="ARBA" id="ARBA00032024"/>
    </source>
</evidence>
<keyword evidence="4" id="KW-0560">Oxidoreductase</keyword>
<dbReference type="InterPro" id="IPR050838">
    <property type="entry name" value="Ketopantoate_reductase"/>
</dbReference>
<dbReference type="InterPro" id="IPR013328">
    <property type="entry name" value="6PGD_dom2"/>
</dbReference>
<protein>
    <recommendedName>
        <fullName evidence="2">2-dehydropantoate 2-reductase</fullName>
        <ecNumber evidence="2">1.1.1.169</ecNumber>
    </recommendedName>
    <alternativeName>
        <fullName evidence="5">Ketopantoate reductase</fullName>
    </alternativeName>
</protein>
<dbReference type="EC" id="1.1.1.169" evidence="2"/>
<dbReference type="InterPro" id="IPR036291">
    <property type="entry name" value="NAD(P)-bd_dom_sf"/>
</dbReference>
<keyword evidence="3" id="KW-0521">NADP</keyword>
<dbReference type="STRING" id="294747.C5MJ79"/>
<evidence type="ECO:0000256" key="4">
    <source>
        <dbReference type="ARBA" id="ARBA00023002"/>
    </source>
</evidence>
<accession>C5MJ79</accession>
<dbReference type="GO" id="GO:0050661">
    <property type="term" value="F:NADP binding"/>
    <property type="evidence" value="ECO:0007669"/>
    <property type="project" value="TreeGrafter"/>
</dbReference>
<dbReference type="InterPro" id="IPR008927">
    <property type="entry name" value="6-PGluconate_DH-like_C_sf"/>
</dbReference>
<evidence type="ECO:0000259" key="7">
    <source>
        <dbReference type="Pfam" id="PF08546"/>
    </source>
</evidence>
<dbReference type="Gene3D" id="1.10.1040.10">
    <property type="entry name" value="N-(1-d-carboxylethyl)-l-norvaline Dehydrogenase, domain 2"/>
    <property type="match status" value="1"/>
</dbReference>
<dbReference type="SUPFAM" id="SSF51735">
    <property type="entry name" value="NAD(P)-binding Rossmann-fold domains"/>
    <property type="match status" value="1"/>
</dbReference>
<evidence type="ECO:0000256" key="3">
    <source>
        <dbReference type="ARBA" id="ARBA00022857"/>
    </source>
</evidence>
<evidence type="ECO:0000313" key="9">
    <source>
        <dbReference type="Proteomes" id="UP000002037"/>
    </source>
</evidence>
<dbReference type="eggNOG" id="ENOG502QPT5">
    <property type="taxonomic scope" value="Eukaryota"/>
</dbReference>
<dbReference type="RefSeq" id="XP_002546644.1">
    <property type="nucleotide sequence ID" value="XM_002546598.1"/>
</dbReference>
<dbReference type="GeneID" id="8298772"/>
<dbReference type="Pfam" id="PF08546">
    <property type="entry name" value="ApbA_C"/>
    <property type="match status" value="1"/>
</dbReference>
<dbReference type="EMBL" id="GG692405">
    <property type="protein sequence ID" value="EER30338.1"/>
    <property type="molecule type" value="Genomic_DNA"/>
</dbReference>